<evidence type="ECO:0000313" key="2">
    <source>
        <dbReference type="RefSeq" id="XP_011647515.1"/>
    </source>
</evidence>
<proteinExistence type="predicted"/>
<protein>
    <submittedName>
        <fullName evidence="2">Uncharacterized protein LOC105433765</fullName>
    </submittedName>
</protein>
<accession>A0A6I9WTT2</accession>
<dbReference type="Proteomes" id="UP000504615">
    <property type="component" value="Unplaced"/>
</dbReference>
<dbReference type="GeneID" id="105433765"/>
<reference evidence="2" key="1">
    <citation type="submission" date="2025-08" db="UniProtKB">
        <authorList>
            <consortium name="RefSeq"/>
        </authorList>
    </citation>
    <scope>IDENTIFICATION</scope>
</reference>
<dbReference type="KEGG" id="pbar:105433765"/>
<keyword evidence="1" id="KW-1185">Reference proteome</keyword>
<dbReference type="RefSeq" id="XP_011647515.1">
    <property type="nucleotide sequence ID" value="XM_011649213.1"/>
</dbReference>
<dbReference type="AlphaFoldDB" id="A0A6I9WTT2"/>
<sequence>MREDGVLKHISEIDVSKVSRRLEFEENFGSNYKVTLRIMERASTTKKDANSAIKKINEDKEKDGYRAGIEDRDTCFKGVVPLYLDSIMDFYDLLTKPEDVVRIERMMRRRWNKEENKVEYEPVDSVIITLRESAQGQDKFLNDLAVLRVRPYVAPLCTSYIQCMHAWFPF</sequence>
<evidence type="ECO:0000313" key="1">
    <source>
        <dbReference type="Proteomes" id="UP000504615"/>
    </source>
</evidence>
<organism evidence="1 2">
    <name type="scientific">Pogonomyrmex barbatus</name>
    <name type="common">red harvester ant</name>
    <dbReference type="NCBI Taxonomy" id="144034"/>
    <lineage>
        <taxon>Eukaryota</taxon>
        <taxon>Metazoa</taxon>
        <taxon>Ecdysozoa</taxon>
        <taxon>Arthropoda</taxon>
        <taxon>Hexapoda</taxon>
        <taxon>Insecta</taxon>
        <taxon>Pterygota</taxon>
        <taxon>Neoptera</taxon>
        <taxon>Endopterygota</taxon>
        <taxon>Hymenoptera</taxon>
        <taxon>Apocrita</taxon>
        <taxon>Aculeata</taxon>
        <taxon>Formicoidea</taxon>
        <taxon>Formicidae</taxon>
        <taxon>Myrmicinae</taxon>
        <taxon>Pogonomyrmex</taxon>
    </lineage>
</organism>
<gene>
    <name evidence="2" type="primary">LOC105433765</name>
</gene>
<name>A0A6I9WTT2_9HYME</name>